<protein>
    <submittedName>
        <fullName evidence="1">Uncharacterized protein</fullName>
    </submittedName>
</protein>
<organism evidence="1 2">
    <name type="scientific">Jaapia argillacea MUCL 33604</name>
    <dbReference type="NCBI Taxonomy" id="933084"/>
    <lineage>
        <taxon>Eukaryota</taxon>
        <taxon>Fungi</taxon>
        <taxon>Dikarya</taxon>
        <taxon>Basidiomycota</taxon>
        <taxon>Agaricomycotina</taxon>
        <taxon>Agaricomycetes</taxon>
        <taxon>Agaricomycetidae</taxon>
        <taxon>Jaapiales</taxon>
        <taxon>Jaapiaceae</taxon>
        <taxon>Jaapia</taxon>
    </lineage>
</organism>
<dbReference type="Proteomes" id="UP000027265">
    <property type="component" value="Unassembled WGS sequence"/>
</dbReference>
<evidence type="ECO:0000313" key="1">
    <source>
        <dbReference type="EMBL" id="KDQ54124.1"/>
    </source>
</evidence>
<keyword evidence="2" id="KW-1185">Reference proteome</keyword>
<name>A0A067PH54_9AGAM</name>
<accession>A0A067PH54</accession>
<reference evidence="2" key="1">
    <citation type="journal article" date="2014" name="Proc. Natl. Acad. Sci. U.S.A.">
        <title>Extensive sampling of basidiomycete genomes demonstrates inadequacy of the white-rot/brown-rot paradigm for wood decay fungi.</title>
        <authorList>
            <person name="Riley R."/>
            <person name="Salamov A.A."/>
            <person name="Brown D.W."/>
            <person name="Nagy L.G."/>
            <person name="Floudas D."/>
            <person name="Held B.W."/>
            <person name="Levasseur A."/>
            <person name="Lombard V."/>
            <person name="Morin E."/>
            <person name="Otillar R."/>
            <person name="Lindquist E.A."/>
            <person name="Sun H."/>
            <person name="LaButti K.M."/>
            <person name="Schmutz J."/>
            <person name="Jabbour D."/>
            <person name="Luo H."/>
            <person name="Baker S.E."/>
            <person name="Pisabarro A.G."/>
            <person name="Walton J.D."/>
            <person name="Blanchette R.A."/>
            <person name="Henrissat B."/>
            <person name="Martin F."/>
            <person name="Cullen D."/>
            <person name="Hibbett D.S."/>
            <person name="Grigoriev I.V."/>
        </authorList>
    </citation>
    <scope>NUCLEOTIDE SEQUENCE [LARGE SCALE GENOMIC DNA]</scope>
    <source>
        <strain evidence="2">MUCL 33604</strain>
    </source>
</reference>
<dbReference type="InParanoid" id="A0A067PH54"/>
<gene>
    <name evidence="1" type="ORF">JAAARDRAFT_412775</name>
</gene>
<dbReference type="EMBL" id="KL197730">
    <property type="protein sequence ID" value="KDQ54124.1"/>
    <property type="molecule type" value="Genomic_DNA"/>
</dbReference>
<proteinExistence type="predicted"/>
<dbReference type="HOGENOM" id="CLU_1992949_0_0_1"/>
<dbReference type="AlphaFoldDB" id="A0A067PH54"/>
<sequence length="125" mass="14348">MGIGCHSEPTSFELMPCLISTLSTPLGYPRQRSWCPAPTTPLHRKLFQDLLSPDEPTIRTRPQIGFPPDVLDATESPGFTAMQLLRVMGRFCQDDVSRVGYFGLRRARRRRRRSCLRRRTIGKMK</sequence>
<evidence type="ECO:0000313" key="2">
    <source>
        <dbReference type="Proteomes" id="UP000027265"/>
    </source>
</evidence>